<evidence type="ECO:0000256" key="1">
    <source>
        <dbReference type="ARBA" id="ARBA00004515"/>
    </source>
</evidence>
<evidence type="ECO:0000256" key="8">
    <source>
        <dbReference type="ARBA" id="ARBA00023274"/>
    </source>
</evidence>
<gene>
    <name evidence="10" type="primary">ffh</name>
    <name evidence="13" type="ORF">SAMN05444123_11115</name>
</gene>
<feature type="binding site" evidence="10">
    <location>
        <begin position="190"/>
        <end position="194"/>
    </location>
    <ligand>
        <name>GTP</name>
        <dbReference type="ChEBI" id="CHEBI:37565"/>
    </ligand>
</feature>
<evidence type="ECO:0000256" key="3">
    <source>
        <dbReference type="ARBA" id="ARBA00022741"/>
    </source>
</evidence>
<keyword evidence="8 10" id="KW-0687">Ribonucleoprotein</keyword>
<dbReference type="EC" id="3.6.5.4" evidence="10"/>
<dbReference type="PROSITE" id="PS00300">
    <property type="entry name" value="SRP54"/>
    <property type="match status" value="1"/>
</dbReference>
<evidence type="ECO:0000256" key="2">
    <source>
        <dbReference type="ARBA" id="ARBA00005450"/>
    </source>
</evidence>
<keyword evidence="6 10" id="KW-0342">GTP-binding</keyword>
<keyword evidence="3 10" id="KW-0547">Nucleotide-binding</keyword>
<dbReference type="EMBL" id="FODT01000011">
    <property type="protein sequence ID" value="SEP22993.1"/>
    <property type="molecule type" value="Genomic_DNA"/>
</dbReference>
<feature type="region of interest" description="Disordered" evidence="11">
    <location>
        <begin position="462"/>
        <end position="517"/>
    </location>
</feature>
<dbReference type="GO" id="GO:0008312">
    <property type="term" value="F:7S RNA binding"/>
    <property type="evidence" value="ECO:0007669"/>
    <property type="project" value="InterPro"/>
</dbReference>
<keyword evidence="10" id="KW-0963">Cytoplasm</keyword>
<dbReference type="RefSeq" id="WP_011500935.1">
    <property type="nucleotide sequence ID" value="NZ_FODT01000011.1"/>
</dbReference>
<feature type="domain" description="SRP54-type proteins GTP-binding" evidence="12">
    <location>
        <begin position="269"/>
        <end position="282"/>
    </location>
</feature>
<dbReference type="Pfam" id="PF02881">
    <property type="entry name" value="SRP54_N"/>
    <property type="match status" value="1"/>
</dbReference>
<dbReference type="AlphaFoldDB" id="A0A1H8W635"/>
<dbReference type="GO" id="GO:0003924">
    <property type="term" value="F:GTPase activity"/>
    <property type="evidence" value="ECO:0007669"/>
    <property type="project" value="UniProtKB-UniRule"/>
</dbReference>
<dbReference type="Gene3D" id="3.40.50.300">
    <property type="entry name" value="P-loop containing nucleotide triphosphate hydrolases"/>
    <property type="match status" value="1"/>
</dbReference>
<evidence type="ECO:0000259" key="12">
    <source>
        <dbReference type="PROSITE" id="PS00300"/>
    </source>
</evidence>
<evidence type="ECO:0000256" key="5">
    <source>
        <dbReference type="ARBA" id="ARBA00022884"/>
    </source>
</evidence>
<dbReference type="HAMAP" id="MF_00306">
    <property type="entry name" value="SRP54"/>
    <property type="match status" value="1"/>
</dbReference>
<dbReference type="Pfam" id="PF00448">
    <property type="entry name" value="SRP54"/>
    <property type="match status" value="1"/>
</dbReference>
<dbReference type="SMART" id="SM00382">
    <property type="entry name" value="AAA"/>
    <property type="match status" value="1"/>
</dbReference>
<protein>
    <recommendedName>
        <fullName evidence="10">Signal recognition particle protein</fullName>
        <ecNumber evidence="10">3.6.5.4</ecNumber>
    </recommendedName>
    <alternativeName>
        <fullName evidence="10">Fifty-four homolog</fullName>
    </alternativeName>
</protein>
<dbReference type="InterPro" id="IPR003593">
    <property type="entry name" value="AAA+_ATPase"/>
</dbReference>
<dbReference type="SUPFAM" id="SSF47446">
    <property type="entry name" value="Signal peptide-binding domain"/>
    <property type="match status" value="1"/>
</dbReference>
<dbReference type="SUPFAM" id="SSF52540">
    <property type="entry name" value="P-loop containing nucleoside triphosphate hydrolases"/>
    <property type="match status" value="1"/>
</dbReference>
<dbReference type="Gene3D" id="1.10.260.30">
    <property type="entry name" value="Signal recognition particle, SRP54 subunit, M-domain"/>
    <property type="match status" value="1"/>
</dbReference>
<evidence type="ECO:0000256" key="11">
    <source>
        <dbReference type="SAM" id="MobiDB-lite"/>
    </source>
</evidence>
<dbReference type="Pfam" id="PF02978">
    <property type="entry name" value="SRP_SPB"/>
    <property type="match status" value="1"/>
</dbReference>
<reference evidence="14" key="1">
    <citation type="submission" date="2016-10" db="EMBL/GenBank/DDBJ databases">
        <authorList>
            <person name="Varghese N."/>
            <person name="Submissions S."/>
        </authorList>
    </citation>
    <scope>NUCLEOTIDE SEQUENCE [LARGE SCALE GENOMIC DNA]</scope>
    <source>
        <strain evidence="14">DSM 123</strain>
    </source>
</reference>
<feature type="binding site" evidence="10">
    <location>
        <begin position="248"/>
        <end position="251"/>
    </location>
    <ligand>
        <name>GTP</name>
        <dbReference type="ChEBI" id="CHEBI:37565"/>
    </ligand>
</feature>
<dbReference type="PANTHER" id="PTHR11564">
    <property type="entry name" value="SIGNAL RECOGNITION PARTICLE 54K PROTEIN SRP54"/>
    <property type="match status" value="1"/>
</dbReference>
<dbReference type="InterPro" id="IPR022941">
    <property type="entry name" value="SRP54"/>
</dbReference>
<dbReference type="Proteomes" id="UP000199615">
    <property type="component" value="Unassembled WGS sequence"/>
</dbReference>
<dbReference type="Gene3D" id="1.20.120.140">
    <property type="entry name" value="Signal recognition particle SRP54, nucleotide-binding domain"/>
    <property type="match status" value="1"/>
</dbReference>
<dbReference type="SMART" id="SM00962">
    <property type="entry name" value="SRP54"/>
    <property type="match status" value="1"/>
</dbReference>
<evidence type="ECO:0000313" key="14">
    <source>
        <dbReference type="Proteomes" id="UP000199615"/>
    </source>
</evidence>
<keyword evidence="5 10" id="KW-0694">RNA-binding</keyword>
<dbReference type="InterPro" id="IPR004125">
    <property type="entry name" value="Signal_recog_particle_SRP54_M"/>
</dbReference>
<comment type="domain">
    <text evidence="10">Composed of three domains: the N-terminal N domain, which is responsible for interactions with the ribosome, the central G domain, which binds GTP, and the C-terminal M domain, which binds the RNA and the signal sequence of the RNC.</text>
</comment>
<evidence type="ECO:0000313" key="13">
    <source>
        <dbReference type="EMBL" id="SEP22993.1"/>
    </source>
</evidence>
<keyword evidence="7 10" id="KW-0733">Signal recognition particle</keyword>
<dbReference type="InterPro" id="IPR027417">
    <property type="entry name" value="P-loop_NTPase"/>
</dbReference>
<dbReference type="InterPro" id="IPR042101">
    <property type="entry name" value="SRP54_N_sf"/>
</dbReference>
<evidence type="ECO:0000256" key="6">
    <source>
        <dbReference type="ARBA" id="ARBA00023134"/>
    </source>
</evidence>
<dbReference type="NCBIfam" id="TIGR00959">
    <property type="entry name" value="ffh"/>
    <property type="match status" value="1"/>
</dbReference>
<feature type="compositionally biased region" description="Low complexity" evidence="11">
    <location>
        <begin position="472"/>
        <end position="508"/>
    </location>
</feature>
<evidence type="ECO:0000256" key="9">
    <source>
        <dbReference type="ARBA" id="ARBA00048027"/>
    </source>
</evidence>
<dbReference type="InterPro" id="IPR004780">
    <property type="entry name" value="SRP"/>
</dbReference>
<comment type="subunit">
    <text evidence="10">Part of the signal recognition particle protein translocation system, which is composed of SRP and FtsY. SRP is a ribonucleoprotein composed of Ffh and a 4.5S RNA molecule.</text>
</comment>
<comment type="similarity">
    <text evidence="2 10">Belongs to the GTP-binding SRP family. SRP54 subfamily.</text>
</comment>
<dbReference type="InterPro" id="IPR036891">
    <property type="entry name" value="Signal_recog_part_SRP54_M_sf"/>
</dbReference>
<feature type="binding site" evidence="10">
    <location>
        <begin position="107"/>
        <end position="114"/>
    </location>
    <ligand>
        <name>GTP</name>
        <dbReference type="ChEBI" id="CHEBI:37565"/>
    </ligand>
</feature>
<dbReference type="SMART" id="SM00963">
    <property type="entry name" value="SRP54_N"/>
    <property type="match status" value="1"/>
</dbReference>
<comment type="function">
    <text evidence="10">Involved in targeting and insertion of nascent membrane proteins into the cytoplasmic membrane. Binds to the hydrophobic signal sequence of the ribosome-nascent chain (RNC) as it emerges from the ribosomes. The SRP-RNC complex is then targeted to the cytoplasmic membrane where it interacts with the SRP receptor FtsY. Interaction with FtsY leads to the transfer of the RNC complex to the Sec translocase for insertion into the membrane, the hydrolysis of GTP by both Ffh and FtsY, and the dissociation of the SRP-FtsY complex into the individual components.</text>
</comment>
<dbReference type="GO" id="GO:0048500">
    <property type="term" value="C:signal recognition particle"/>
    <property type="evidence" value="ECO:0007669"/>
    <property type="project" value="UniProtKB-UniRule"/>
</dbReference>
<evidence type="ECO:0000256" key="7">
    <source>
        <dbReference type="ARBA" id="ARBA00023135"/>
    </source>
</evidence>
<comment type="catalytic activity">
    <reaction evidence="9 10">
        <text>GTP + H2O = GDP + phosphate + H(+)</text>
        <dbReference type="Rhea" id="RHEA:19669"/>
        <dbReference type="ChEBI" id="CHEBI:15377"/>
        <dbReference type="ChEBI" id="CHEBI:15378"/>
        <dbReference type="ChEBI" id="CHEBI:37565"/>
        <dbReference type="ChEBI" id="CHEBI:43474"/>
        <dbReference type="ChEBI" id="CHEBI:58189"/>
        <dbReference type="EC" id="3.6.5.4"/>
    </reaction>
</comment>
<name>A0A1H8W635_9BRAD</name>
<dbReference type="CDD" id="cd18539">
    <property type="entry name" value="SRP_G"/>
    <property type="match status" value="1"/>
</dbReference>
<keyword evidence="14" id="KW-1185">Reference proteome</keyword>
<dbReference type="OrthoDB" id="9804720at2"/>
<comment type="subcellular location">
    <subcellularLocation>
        <location evidence="1">Cell inner membrane</location>
        <topology evidence="1">Peripheral membrane protein</topology>
        <orientation evidence="1">Cytoplasmic side</orientation>
    </subcellularLocation>
    <subcellularLocation>
        <location evidence="10">Cytoplasm</location>
    </subcellularLocation>
    <text evidence="10">The SRP-RNC complex is targeted to the cytoplasmic membrane.</text>
</comment>
<sequence>MFDNLSEKLGGILDRLTGRGSLSEADVDAAMREIRRALLEADVALEVVRSFTEKVREQAVGATVVKSVKPGQMVVKIVNDELIAMLGSDSQAIDLNAVAPVPIMMVGLQGSGKTTTTAKLARRMTQRDKRKVLMASLDVYRPAAMEQLAVLGRDLEIDTLPIVVGQKPQDIARRAMEAGRLGGYDVVLLDTAGRTTLDEDMMSEAAEIKAAANPHEVLLVADSLTGQDAVNLARAFDERVGLTGIVLTRIDGDGRGGAALSMRAVTGKPIKLMGTGEKTDALEDFHPSRIAGRILGMGDVVSLVEKAASTLDAEKAAAAVEKMRKGKFDLADMREQLEQMTKMGGIGGLMGMMPGISKMKNQIAAAGVDDKVLKRQVAIIDSMTREERKNPDILKASRKKRIAAGAGIKVEDVNKLLKMHRNMADMMKAVGRGKGGPMAGLAQAMGFGGGLPTAEQIKAMQEKAQQGGELPGGLPELPKDLPASLRTGLPKLPGLTGLSGKPTLPGLGSFPGFGKKK</sequence>
<dbReference type="GO" id="GO:0005525">
    <property type="term" value="F:GTP binding"/>
    <property type="evidence" value="ECO:0007669"/>
    <property type="project" value="UniProtKB-UniRule"/>
</dbReference>
<evidence type="ECO:0000256" key="4">
    <source>
        <dbReference type="ARBA" id="ARBA00022801"/>
    </source>
</evidence>
<dbReference type="InterPro" id="IPR000897">
    <property type="entry name" value="SRP54_GTPase_dom"/>
</dbReference>
<organism evidence="13 14">
    <name type="scientific">Rhodopseudomonas pseudopalustris</name>
    <dbReference type="NCBI Taxonomy" id="1513892"/>
    <lineage>
        <taxon>Bacteria</taxon>
        <taxon>Pseudomonadati</taxon>
        <taxon>Pseudomonadota</taxon>
        <taxon>Alphaproteobacteria</taxon>
        <taxon>Hyphomicrobiales</taxon>
        <taxon>Nitrobacteraceae</taxon>
        <taxon>Rhodopseudomonas</taxon>
    </lineage>
</organism>
<dbReference type="InterPro" id="IPR013822">
    <property type="entry name" value="Signal_recog_particl_SRP54_hlx"/>
</dbReference>
<keyword evidence="4 10" id="KW-0378">Hydrolase</keyword>
<proteinExistence type="inferred from homology"/>
<evidence type="ECO:0000256" key="10">
    <source>
        <dbReference type="HAMAP-Rule" id="MF_00306"/>
    </source>
</evidence>
<accession>A0A1H8W635</accession>
<dbReference type="PANTHER" id="PTHR11564:SF5">
    <property type="entry name" value="SIGNAL RECOGNITION PARTICLE SUBUNIT SRP54"/>
    <property type="match status" value="1"/>
</dbReference>
<dbReference type="GO" id="GO:0005886">
    <property type="term" value="C:plasma membrane"/>
    <property type="evidence" value="ECO:0007669"/>
    <property type="project" value="UniProtKB-SubCell"/>
</dbReference>
<dbReference type="GO" id="GO:0006614">
    <property type="term" value="P:SRP-dependent cotranslational protein targeting to membrane"/>
    <property type="evidence" value="ECO:0007669"/>
    <property type="project" value="InterPro"/>
</dbReference>